<comment type="caution">
    <text evidence="2">The sequence shown here is derived from an EMBL/GenBank/DDBJ whole genome shotgun (WGS) entry which is preliminary data.</text>
</comment>
<accession>X0UJ94</accession>
<feature type="non-terminal residue" evidence="2">
    <location>
        <position position="74"/>
    </location>
</feature>
<reference evidence="2" key="1">
    <citation type="journal article" date="2014" name="Front. Microbiol.">
        <title>High frequency of phylogenetically diverse reductive dehalogenase-homologous genes in deep subseafloor sedimentary metagenomes.</title>
        <authorList>
            <person name="Kawai M."/>
            <person name="Futagami T."/>
            <person name="Toyoda A."/>
            <person name="Takaki Y."/>
            <person name="Nishi S."/>
            <person name="Hori S."/>
            <person name="Arai W."/>
            <person name="Tsubouchi T."/>
            <person name="Morono Y."/>
            <person name="Uchiyama I."/>
            <person name="Ito T."/>
            <person name="Fujiyama A."/>
            <person name="Inagaki F."/>
            <person name="Takami H."/>
        </authorList>
    </citation>
    <scope>NUCLEOTIDE SEQUENCE</scope>
    <source>
        <strain evidence="2">Expedition CK06-06</strain>
    </source>
</reference>
<evidence type="ECO:0000259" key="1">
    <source>
        <dbReference type="Pfam" id="PF10433"/>
    </source>
</evidence>
<name>X0UJ94_9ZZZZ</name>
<feature type="domain" description="RSE1/DDB1/CPSF1 first beta-propeller" evidence="1">
    <location>
        <begin position="1"/>
        <end position="64"/>
    </location>
</feature>
<dbReference type="Pfam" id="PF10433">
    <property type="entry name" value="Beta-prop_RSE1_1st"/>
    <property type="match status" value="1"/>
</dbReference>
<proteinExistence type="predicted"/>
<dbReference type="InterPro" id="IPR018846">
    <property type="entry name" value="Beta-prop_RSE1/DDB1/CPSF1_1st"/>
</dbReference>
<protein>
    <recommendedName>
        <fullName evidence="1">RSE1/DDB1/CPSF1 first beta-propeller domain-containing protein</fullName>
    </recommendedName>
</protein>
<sequence>MVSAIEKRKLVYVLNRDASGRPTIASPLEAHRSRTIVLDTIGVDNGYDNPIFASLEYQYPDEEDLLDGMSSTDA</sequence>
<evidence type="ECO:0000313" key="2">
    <source>
        <dbReference type="EMBL" id="GAF88550.1"/>
    </source>
</evidence>
<dbReference type="EMBL" id="BARS01011314">
    <property type="protein sequence ID" value="GAF88550.1"/>
    <property type="molecule type" value="Genomic_DNA"/>
</dbReference>
<organism evidence="2">
    <name type="scientific">marine sediment metagenome</name>
    <dbReference type="NCBI Taxonomy" id="412755"/>
    <lineage>
        <taxon>unclassified sequences</taxon>
        <taxon>metagenomes</taxon>
        <taxon>ecological metagenomes</taxon>
    </lineage>
</organism>
<gene>
    <name evidence="2" type="ORF">S01H1_20626</name>
</gene>
<dbReference type="AlphaFoldDB" id="X0UJ94"/>